<dbReference type="EMBL" id="FNEJ01000016">
    <property type="protein sequence ID" value="SDJ06120.1"/>
    <property type="molecule type" value="Genomic_DNA"/>
</dbReference>
<reference evidence="2" key="1">
    <citation type="submission" date="2016-10" db="EMBL/GenBank/DDBJ databases">
        <authorList>
            <person name="Varghese N."/>
            <person name="Submissions S."/>
        </authorList>
    </citation>
    <scope>NUCLEOTIDE SEQUENCE [LARGE SCALE GENOMIC DNA]</scope>
    <source>
        <strain evidence="2">DSM 26424</strain>
    </source>
</reference>
<organism evidence="1 2">
    <name type="scientific">Salipiger marinus</name>
    <dbReference type="NCBI Taxonomy" id="555512"/>
    <lineage>
        <taxon>Bacteria</taxon>
        <taxon>Pseudomonadati</taxon>
        <taxon>Pseudomonadota</taxon>
        <taxon>Alphaproteobacteria</taxon>
        <taxon>Rhodobacterales</taxon>
        <taxon>Roseobacteraceae</taxon>
        <taxon>Salipiger</taxon>
    </lineage>
</organism>
<evidence type="ECO:0000313" key="1">
    <source>
        <dbReference type="EMBL" id="SDJ06120.1"/>
    </source>
</evidence>
<sequence>MTCFMRWRCGSRRADLDAALQEVAGITLPPGVIGTEAQIGTAQEMIDRVLRRNARP</sequence>
<evidence type="ECO:0000313" key="2">
    <source>
        <dbReference type="Proteomes" id="UP000199093"/>
    </source>
</evidence>
<protein>
    <submittedName>
        <fullName evidence="1">Uncharacterized protein</fullName>
    </submittedName>
</protein>
<keyword evidence="2" id="KW-1185">Reference proteome</keyword>
<gene>
    <name evidence="1" type="ORF">SAMN04487993_101690</name>
</gene>
<proteinExistence type="predicted"/>
<dbReference type="AlphaFoldDB" id="A0A1G8QPS6"/>
<name>A0A1G8QPS6_9RHOB</name>
<accession>A0A1G8QPS6</accession>
<dbReference type="Proteomes" id="UP000199093">
    <property type="component" value="Unassembled WGS sequence"/>
</dbReference>